<keyword evidence="4" id="KW-1185">Reference proteome</keyword>
<dbReference type="PROSITE" id="PS00552">
    <property type="entry name" value="HTH_MERR_1"/>
    <property type="match status" value="1"/>
</dbReference>
<dbReference type="PRINTS" id="PR00040">
    <property type="entry name" value="HTHMERR"/>
</dbReference>
<gene>
    <name evidence="3" type="ORF">ACFO3R_32200</name>
</gene>
<evidence type="ECO:0000313" key="3">
    <source>
        <dbReference type="EMBL" id="MFC4191006.1"/>
    </source>
</evidence>
<dbReference type="Pfam" id="PF13411">
    <property type="entry name" value="MerR_1"/>
    <property type="match status" value="1"/>
</dbReference>
<dbReference type="SMART" id="SM00422">
    <property type="entry name" value="HTH_MERR"/>
    <property type="match status" value="1"/>
</dbReference>
<dbReference type="Gene3D" id="1.10.1660.10">
    <property type="match status" value="1"/>
</dbReference>
<evidence type="ECO:0000313" key="4">
    <source>
        <dbReference type="Proteomes" id="UP001595871"/>
    </source>
</evidence>
<evidence type="ECO:0000259" key="2">
    <source>
        <dbReference type="PROSITE" id="PS50937"/>
    </source>
</evidence>
<dbReference type="EMBL" id="JBHSCF010000063">
    <property type="protein sequence ID" value="MFC4191006.1"/>
    <property type="molecule type" value="Genomic_DNA"/>
</dbReference>
<proteinExistence type="predicted"/>
<comment type="caution">
    <text evidence="3">The sequence shown here is derived from an EMBL/GenBank/DDBJ whole genome shotgun (WGS) entry which is preliminary data.</text>
</comment>
<dbReference type="PANTHER" id="PTHR30204">
    <property type="entry name" value="REDOX-CYCLING DRUG-SENSING TRANSCRIPTIONAL ACTIVATOR SOXR"/>
    <property type="match status" value="1"/>
</dbReference>
<dbReference type="CDD" id="cd01282">
    <property type="entry name" value="HTH_MerR-like_sg3"/>
    <property type="match status" value="1"/>
</dbReference>
<accession>A0ABV8NCI6</accession>
<dbReference type="PROSITE" id="PS50937">
    <property type="entry name" value="HTH_MERR_2"/>
    <property type="match status" value="1"/>
</dbReference>
<sequence>MMRIGELAGRTDVSVRALRYYEEQGLLTSERSPSGQRHYPESAVDRVRLVQQLYAAGLSSKVITELLPCVIEGDATPELLERLAVERDRIDGKVAELLDVRSRLDSVITGATTNLLTGRPCRNEAAPETAPGD</sequence>
<dbReference type="SUPFAM" id="SSF46955">
    <property type="entry name" value="Putative DNA-binding domain"/>
    <property type="match status" value="1"/>
</dbReference>
<organism evidence="3 4">
    <name type="scientific">Streptomyces flavovirens</name>
    <dbReference type="NCBI Taxonomy" id="52258"/>
    <lineage>
        <taxon>Bacteria</taxon>
        <taxon>Bacillati</taxon>
        <taxon>Actinomycetota</taxon>
        <taxon>Actinomycetes</taxon>
        <taxon>Kitasatosporales</taxon>
        <taxon>Streptomycetaceae</taxon>
        <taxon>Streptomyces</taxon>
    </lineage>
</organism>
<name>A0ABV8NCI6_9ACTN</name>
<keyword evidence="1" id="KW-0238">DNA-binding</keyword>
<feature type="domain" description="HTH merR-type" evidence="2">
    <location>
        <begin position="1"/>
        <end position="69"/>
    </location>
</feature>
<dbReference type="InterPro" id="IPR000551">
    <property type="entry name" value="MerR-type_HTH_dom"/>
</dbReference>
<protein>
    <submittedName>
        <fullName evidence="3">MerR family transcriptional regulator</fullName>
    </submittedName>
</protein>
<reference evidence="4" key="1">
    <citation type="journal article" date="2019" name="Int. J. Syst. Evol. Microbiol.">
        <title>The Global Catalogue of Microorganisms (GCM) 10K type strain sequencing project: providing services to taxonomists for standard genome sequencing and annotation.</title>
        <authorList>
            <consortium name="The Broad Institute Genomics Platform"/>
            <consortium name="The Broad Institute Genome Sequencing Center for Infectious Disease"/>
            <person name="Wu L."/>
            <person name="Ma J."/>
        </authorList>
    </citation>
    <scope>NUCLEOTIDE SEQUENCE [LARGE SCALE GENOMIC DNA]</scope>
    <source>
        <strain evidence="4">CCM 3243</strain>
    </source>
</reference>
<dbReference type="RefSeq" id="WP_374190200.1">
    <property type="nucleotide sequence ID" value="NZ_BAAAYA010000009.1"/>
</dbReference>
<dbReference type="Proteomes" id="UP001595871">
    <property type="component" value="Unassembled WGS sequence"/>
</dbReference>
<dbReference type="InterPro" id="IPR047057">
    <property type="entry name" value="MerR_fam"/>
</dbReference>
<dbReference type="InterPro" id="IPR009061">
    <property type="entry name" value="DNA-bd_dom_put_sf"/>
</dbReference>
<dbReference type="PANTHER" id="PTHR30204:SF97">
    <property type="entry name" value="MERR FAMILY REGULATORY PROTEIN"/>
    <property type="match status" value="1"/>
</dbReference>
<evidence type="ECO:0000256" key="1">
    <source>
        <dbReference type="ARBA" id="ARBA00023125"/>
    </source>
</evidence>